<keyword evidence="2" id="KW-1185">Reference proteome</keyword>
<accession>A0AAV7Q7K7</accession>
<comment type="caution">
    <text evidence="1">The sequence shown here is derived from an EMBL/GenBank/DDBJ whole genome shotgun (WGS) entry which is preliminary data.</text>
</comment>
<proteinExistence type="predicted"/>
<organism evidence="1 2">
    <name type="scientific">Pleurodeles waltl</name>
    <name type="common">Iberian ribbed newt</name>
    <dbReference type="NCBI Taxonomy" id="8319"/>
    <lineage>
        <taxon>Eukaryota</taxon>
        <taxon>Metazoa</taxon>
        <taxon>Chordata</taxon>
        <taxon>Craniata</taxon>
        <taxon>Vertebrata</taxon>
        <taxon>Euteleostomi</taxon>
        <taxon>Amphibia</taxon>
        <taxon>Batrachia</taxon>
        <taxon>Caudata</taxon>
        <taxon>Salamandroidea</taxon>
        <taxon>Salamandridae</taxon>
        <taxon>Pleurodelinae</taxon>
        <taxon>Pleurodeles</taxon>
    </lineage>
</organism>
<dbReference type="Proteomes" id="UP001066276">
    <property type="component" value="Chromosome 6"/>
</dbReference>
<dbReference type="AlphaFoldDB" id="A0AAV7Q7K7"/>
<sequence length="497" mass="53470">MATLLPRCLIHRHTNTHSRPGGYQAGGPESPCRSLNIILAADGHLATAVLDTQTHTHKHTLPPWWPPCYAELYAPALVGELVYRGSTAVLDTHSRPGGYQAGGPESRHRSLNIILAADGHLATAVLDTQTHTHKHTLPPWWPPCYAELYAPALVAALVYRGSTAVLDTHSRPGGYQAGGPESPCRSLNIILAADGHLATAVLDTQTHTHKHTLPPWWPPCYAERYAPALVAALVYRGSTAVLDTHSRPGGYQAGGPESRHRSLNIILAADGHLATAVLDTQTHTHKHTLPPWWPPCYAELYAPALVAALVYRGSTAVLDTHSRPGGYQAGGPESRHRSLNIILAADGHLATAVLDTQTHKHTLPPWWLPGRGPGEPSRSLNIILAADGHLATAVLDTQTHTHKHTLPPWWPPCYAERYAPALVAALVYRGSTAVLDTHSRPGGYQAGGPESPCRSLNIILAADGHLATAVLDTQTHKHTLPPWWLPGRGPGEPLPFS</sequence>
<name>A0AAV7Q7K7_PLEWA</name>
<dbReference type="EMBL" id="JANPWB010000010">
    <property type="protein sequence ID" value="KAJ1134188.1"/>
    <property type="molecule type" value="Genomic_DNA"/>
</dbReference>
<evidence type="ECO:0000313" key="1">
    <source>
        <dbReference type="EMBL" id="KAJ1134188.1"/>
    </source>
</evidence>
<gene>
    <name evidence="1" type="ORF">NDU88_000643</name>
</gene>
<evidence type="ECO:0000313" key="2">
    <source>
        <dbReference type="Proteomes" id="UP001066276"/>
    </source>
</evidence>
<reference evidence="1" key="1">
    <citation type="journal article" date="2022" name="bioRxiv">
        <title>Sequencing and chromosome-scale assembly of the giantPleurodeles waltlgenome.</title>
        <authorList>
            <person name="Brown T."/>
            <person name="Elewa A."/>
            <person name="Iarovenko S."/>
            <person name="Subramanian E."/>
            <person name="Araus A.J."/>
            <person name="Petzold A."/>
            <person name="Susuki M."/>
            <person name="Suzuki K.-i.T."/>
            <person name="Hayashi T."/>
            <person name="Toyoda A."/>
            <person name="Oliveira C."/>
            <person name="Osipova E."/>
            <person name="Leigh N.D."/>
            <person name="Simon A."/>
            <person name="Yun M.H."/>
        </authorList>
    </citation>
    <scope>NUCLEOTIDE SEQUENCE</scope>
    <source>
        <strain evidence="1">20211129_DDA</strain>
        <tissue evidence="1">Liver</tissue>
    </source>
</reference>
<protein>
    <submittedName>
        <fullName evidence="1">Uncharacterized protein</fullName>
    </submittedName>
</protein>